<proteinExistence type="predicted"/>
<dbReference type="PANTHER" id="PTHR48449">
    <property type="entry name" value="DUF1985 DOMAIN-CONTAINING PROTEIN"/>
    <property type="match status" value="1"/>
</dbReference>
<organism evidence="4 5">
    <name type="scientific">Ficus carica</name>
    <name type="common">Common fig</name>
    <dbReference type="NCBI Taxonomy" id="3494"/>
    <lineage>
        <taxon>Eukaryota</taxon>
        <taxon>Viridiplantae</taxon>
        <taxon>Streptophyta</taxon>
        <taxon>Embryophyta</taxon>
        <taxon>Tracheophyta</taxon>
        <taxon>Spermatophyta</taxon>
        <taxon>Magnoliopsida</taxon>
        <taxon>eudicotyledons</taxon>
        <taxon>Gunneridae</taxon>
        <taxon>Pentapetalae</taxon>
        <taxon>rosids</taxon>
        <taxon>fabids</taxon>
        <taxon>Rosales</taxon>
        <taxon>Moraceae</taxon>
        <taxon>Ficeae</taxon>
        <taxon>Ficus</taxon>
    </lineage>
</organism>
<dbReference type="AlphaFoldDB" id="A0AA88A002"/>
<dbReference type="EMBL" id="BTGU01006140">
    <property type="protein sequence ID" value="GMN34891.1"/>
    <property type="molecule type" value="Genomic_DNA"/>
</dbReference>
<feature type="transmembrane region" description="Helical" evidence="2">
    <location>
        <begin position="167"/>
        <end position="187"/>
    </location>
</feature>
<keyword evidence="2" id="KW-0812">Transmembrane</keyword>
<gene>
    <name evidence="4" type="ORF">TIFTF001_048395</name>
</gene>
<keyword evidence="2" id="KW-0472">Membrane</keyword>
<name>A0AA88A002_FICCA</name>
<evidence type="ECO:0000256" key="2">
    <source>
        <dbReference type="SAM" id="Phobius"/>
    </source>
</evidence>
<reference evidence="4" key="1">
    <citation type="submission" date="2023-07" db="EMBL/GenBank/DDBJ databases">
        <title>draft genome sequence of fig (Ficus carica).</title>
        <authorList>
            <person name="Takahashi T."/>
            <person name="Nishimura K."/>
        </authorList>
    </citation>
    <scope>NUCLEOTIDE SEQUENCE</scope>
</reference>
<sequence>MSKPTKLAEKNNTSEKRYIRVMTSAYKRSPAEKSSKKSAPGSERRVAEEGLKRKHGKIEVKESKKPENTVEEKISEAEEVFHNIVMHLTDHSGMGDALWFEVGEDLSIFSINEFCLITGMKCVGSTHLAPVVDNRLMIIYFSPLRGVSREHLELQLSNANFDNNDDAVKLSLVYMIFCIFLVNANFVKIDPKYFALADNLNEFNAFSWGVLSWETT</sequence>
<evidence type="ECO:0000313" key="4">
    <source>
        <dbReference type="EMBL" id="GMN34891.1"/>
    </source>
</evidence>
<evidence type="ECO:0000313" key="5">
    <source>
        <dbReference type="Proteomes" id="UP001187192"/>
    </source>
</evidence>
<accession>A0AA88A002</accession>
<evidence type="ECO:0000259" key="3">
    <source>
        <dbReference type="Pfam" id="PF09331"/>
    </source>
</evidence>
<protein>
    <recommendedName>
        <fullName evidence="3">DUF1985 domain-containing protein</fullName>
    </recommendedName>
</protein>
<dbReference type="Pfam" id="PF09331">
    <property type="entry name" value="DUF1985"/>
    <property type="match status" value="1"/>
</dbReference>
<keyword evidence="2" id="KW-1133">Transmembrane helix</keyword>
<dbReference type="PANTHER" id="PTHR48449:SF1">
    <property type="entry name" value="DUF1985 DOMAIN-CONTAINING PROTEIN"/>
    <property type="match status" value="1"/>
</dbReference>
<feature type="region of interest" description="Disordered" evidence="1">
    <location>
        <begin position="23"/>
        <end position="71"/>
    </location>
</feature>
<comment type="caution">
    <text evidence="4">The sequence shown here is derived from an EMBL/GenBank/DDBJ whole genome shotgun (WGS) entry which is preliminary data.</text>
</comment>
<feature type="compositionally biased region" description="Basic and acidic residues" evidence="1">
    <location>
        <begin position="42"/>
        <end position="71"/>
    </location>
</feature>
<dbReference type="InterPro" id="IPR015410">
    <property type="entry name" value="DUF1985"/>
</dbReference>
<evidence type="ECO:0000256" key="1">
    <source>
        <dbReference type="SAM" id="MobiDB-lite"/>
    </source>
</evidence>
<feature type="domain" description="DUF1985" evidence="3">
    <location>
        <begin position="96"/>
        <end position="215"/>
    </location>
</feature>
<dbReference type="Proteomes" id="UP001187192">
    <property type="component" value="Unassembled WGS sequence"/>
</dbReference>
<keyword evidence="5" id="KW-1185">Reference proteome</keyword>